<keyword evidence="3" id="KW-0560">Oxidoreductase</keyword>
<dbReference type="AlphaFoldDB" id="R8BK95"/>
<dbReference type="GeneID" id="19325139"/>
<accession>R8BK95</accession>
<proteinExistence type="predicted"/>
<keyword evidence="2" id="KW-0521">NADP</keyword>
<dbReference type="Proteomes" id="UP000014074">
    <property type="component" value="Unassembled WGS sequence"/>
</dbReference>
<dbReference type="PANTHER" id="PTHR43647:SF1">
    <property type="entry name" value="3-KETO-STEROID REDUCTASE ERG27"/>
    <property type="match status" value="1"/>
</dbReference>
<dbReference type="InterPro" id="IPR051593">
    <property type="entry name" value="Ergosterol_Biosynth_ERG27"/>
</dbReference>
<dbReference type="GO" id="GO:0005811">
    <property type="term" value="C:lipid droplet"/>
    <property type="evidence" value="ECO:0007669"/>
    <property type="project" value="TreeGrafter"/>
</dbReference>
<dbReference type="Gene3D" id="3.40.50.720">
    <property type="entry name" value="NAD(P)-binding Rossmann-like Domain"/>
    <property type="match status" value="1"/>
</dbReference>
<evidence type="ECO:0000313" key="6">
    <source>
        <dbReference type="Proteomes" id="UP000014074"/>
    </source>
</evidence>
<dbReference type="GO" id="GO:0006696">
    <property type="term" value="P:ergosterol biosynthetic process"/>
    <property type="evidence" value="ECO:0007669"/>
    <property type="project" value="TreeGrafter"/>
</dbReference>
<dbReference type="GO" id="GO:0005741">
    <property type="term" value="C:mitochondrial outer membrane"/>
    <property type="evidence" value="ECO:0007669"/>
    <property type="project" value="TreeGrafter"/>
</dbReference>
<dbReference type="PANTHER" id="PTHR43647">
    <property type="entry name" value="DEHYDROGENASE"/>
    <property type="match status" value="1"/>
</dbReference>
<protein>
    <submittedName>
        <fullName evidence="5">Putative 3-ketosteroid reductase protein</fullName>
    </submittedName>
</protein>
<keyword evidence="6" id="KW-1185">Reference proteome</keyword>
<dbReference type="RefSeq" id="XP_007915408.1">
    <property type="nucleotide sequence ID" value="XM_007917217.1"/>
</dbReference>
<gene>
    <name evidence="5" type="ORF">UCRPA7_4666</name>
</gene>
<sequence>MGTGGYLVNPVPSKATEDPPTMGQVFCANIFGHYLFAHELIPLLSRQASSNIPHGRLIWESSIEACWDHLSLSDFQALGTTAAYESTKRLTDVLALTTDLPGVRPYSDAFFQNHKSDAQPIKPRTYVSHPGVVVTTIFPLNFILFHLYKLAMYISRWIGSPWHPVTAYLGAVSMVWLTLASQEALDAQHAERIKWGSATDRLGRSYVKKTEVEGWGWEGKVEDEDALANDEATGVLRKMVGRKSGAKYLTEERRQEFEAVGAECWKEMERLRSEWEARVGVGGGAARNGKAH</sequence>
<reference evidence="6" key="1">
    <citation type="journal article" date="2013" name="Genome Announc.">
        <title>Draft genome sequence of the ascomycete Phaeoacremonium aleophilum strain UCR-PA7, a causal agent of the esca disease complex in grapevines.</title>
        <authorList>
            <person name="Blanco-Ulate B."/>
            <person name="Rolshausen P."/>
            <person name="Cantu D."/>
        </authorList>
    </citation>
    <scope>NUCLEOTIDE SEQUENCE [LARGE SCALE GENOMIC DNA]</scope>
    <source>
        <strain evidence="6">UCR-PA7</strain>
    </source>
</reference>
<dbReference type="eggNOG" id="KOG1478">
    <property type="taxonomic scope" value="Eukaryota"/>
</dbReference>
<dbReference type="GO" id="GO:0005789">
    <property type="term" value="C:endoplasmic reticulum membrane"/>
    <property type="evidence" value="ECO:0007669"/>
    <property type="project" value="TreeGrafter"/>
</dbReference>
<dbReference type="OrthoDB" id="9989144at2759"/>
<dbReference type="KEGG" id="tmn:UCRPA7_4666"/>
<evidence type="ECO:0000256" key="2">
    <source>
        <dbReference type="ARBA" id="ARBA00022857"/>
    </source>
</evidence>
<evidence type="ECO:0000256" key="4">
    <source>
        <dbReference type="ARBA" id="ARBA00023098"/>
    </source>
</evidence>
<evidence type="ECO:0000313" key="5">
    <source>
        <dbReference type="EMBL" id="EON99773.1"/>
    </source>
</evidence>
<keyword evidence="1" id="KW-0444">Lipid biosynthesis</keyword>
<dbReference type="GO" id="GO:0000253">
    <property type="term" value="F:3-beta-hydroxysteroid 3-dehydrogenase (NADP+) activity"/>
    <property type="evidence" value="ECO:0007669"/>
    <property type="project" value="TreeGrafter"/>
</dbReference>
<evidence type="ECO:0000256" key="1">
    <source>
        <dbReference type="ARBA" id="ARBA00022516"/>
    </source>
</evidence>
<name>R8BK95_PHAM7</name>
<organism evidence="5 6">
    <name type="scientific">Phaeoacremonium minimum (strain UCR-PA7)</name>
    <name type="common">Esca disease fungus</name>
    <name type="synonym">Togninia minima</name>
    <dbReference type="NCBI Taxonomy" id="1286976"/>
    <lineage>
        <taxon>Eukaryota</taxon>
        <taxon>Fungi</taxon>
        <taxon>Dikarya</taxon>
        <taxon>Ascomycota</taxon>
        <taxon>Pezizomycotina</taxon>
        <taxon>Sordariomycetes</taxon>
        <taxon>Sordariomycetidae</taxon>
        <taxon>Togniniales</taxon>
        <taxon>Togniniaceae</taxon>
        <taxon>Phaeoacremonium</taxon>
    </lineage>
</organism>
<evidence type="ECO:0000256" key="3">
    <source>
        <dbReference type="ARBA" id="ARBA00023002"/>
    </source>
</evidence>
<dbReference type="HOGENOM" id="CLU_029944_3_0_1"/>
<keyword evidence="4" id="KW-0443">Lipid metabolism</keyword>
<dbReference type="EMBL" id="KB933129">
    <property type="protein sequence ID" value="EON99773.1"/>
    <property type="molecule type" value="Genomic_DNA"/>
</dbReference>